<dbReference type="Proteomes" id="UP000516105">
    <property type="component" value="Chromosome"/>
</dbReference>
<dbReference type="EMBL" id="CP060782">
    <property type="protein sequence ID" value="QNP46273.1"/>
    <property type="molecule type" value="Genomic_DNA"/>
</dbReference>
<accession>A0ABX6TAK4</accession>
<evidence type="ECO:0008006" key="3">
    <source>
        <dbReference type="Google" id="ProtNLM"/>
    </source>
</evidence>
<gene>
    <name evidence="1" type="ORF">H9L14_03365</name>
</gene>
<proteinExistence type="predicted"/>
<protein>
    <recommendedName>
        <fullName evidence="3">WGR domain-containing protein</fullName>
    </recommendedName>
</protein>
<evidence type="ECO:0000313" key="1">
    <source>
        <dbReference type="EMBL" id="QNP46273.1"/>
    </source>
</evidence>
<keyword evidence="2" id="KW-1185">Reference proteome</keyword>
<evidence type="ECO:0000313" key="2">
    <source>
        <dbReference type="Proteomes" id="UP000516105"/>
    </source>
</evidence>
<organism evidence="1 2">
    <name type="scientific">Sphingomonas sediminicola</name>
    <dbReference type="NCBI Taxonomy" id="386874"/>
    <lineage>
        <taxon>Bacteria</taxon>
        <taxon>Pseudomonadati</taxon>
        <taxon>Pseudomonadota</taxon>
        <taxon>Alphaproteobacteria</taxon>
        <taxon>Sphingomonadales</taxon>
        <taxon>Sphingomonadaceae</taxon>
        <taxon>Sphingomonas</taxon>
    </lineage>
</organism>
<sequence>MTSAPGWRYPVPYYRLYFLDRRGRFGRVEGFAAQDDAIAIRQAEGHGETVKELWCGGRRVKQWSGGEKAA</sequence>
<reference evidence="1 2" key="1">
    <citation type="submission" date="2020-08" db="EMBL/GenBank/DDBJ databases">
        <title>Genome sequence of Sphingomonas sediminicola KACC 15039T.</title>
        <authorList>
            <person name="Hyun D.-W."/>
            <person name="Bae J.-W."/>
        </authorList>
    </citation>
    <scope>NUCLEOTIDE SEQUENCE [LARGE SCALE GENOMIC DNA]</scope>
    <source>
        <strain evidence="1 2">KACC 15039</strain>
    </source>
</reference>
<name>A0ABX6TAK4_9SPHN</name>